<comment type="caution">
    <text evidence="1">The sequence shown here is derived from an EMBL/GenBank/DDBJ whole genome shotgun (WGS) entry which is preliminary data.</text>
</comment>
<dbReference type="EMBL" id="JBBBZM010000002">
    <property type="protein sequence ID" value="KAL0640595.1"/>
    <property type="molecule type" value="Genomic_DNA"/>
</dbReference>
<evidence type="ECO:0000313" key="1">
    <source>
        <dbReference type="EMBL" id="KAL0640595.1"/>
    </source>
</evidence>
<evidence type="ECO:0000313" key="2">
    <source>
        <dbReference type="Proteomes" id="UP001447188"/>
    </source>
</evidence>
<sequence length="103" mass="11764">MSAIETRTEVVQKIDIELNEPMDRTRLGKSPWRGDFLGTHIWTEGDQQLFTFPSRPLSVAVAINTKRSGSVYNTVLKKLTINYETSKRSDPDWCMDKSVLAFV</sequence>
<gene>
    <name evidence="1" type="ORF">Q9L58_000259</name>
</gene>
<accession>A0ABR3GXB1</accession>
<keyword evidence="2" id="KW-1185">Reference proteome</keyword>
<protein>
    <submittedName>
        <fullName evidence="1">Uncharacterized protein</fullName>
    </submittedName>
</protein>
<organism evidence="1 2">
    <name type="scientific">Discina gigas</name>
    <dbReference type="NCBI Taxonomy" id="1032678"/>
    <lineage>
        <taxon>Eukaryota</taxon>
        <taxon>Fungi</taxon>
        <taxon>Dikarya</taxon>
        <taxon>Ascomycota</taxon>
        <taxon>Pezizomycotina</taxon>
        <taxon>Pezizomycetes</taxon>
        <taxon>Pezizales</taxon>
        <taxon>Discinaceae</taxon>
        <taxon>Discina</taxon>
    </lineage>
</organism>
<dbReference type="Proteomes" id="UP001447188">
    <property type="component" value="Unassembled WGS sequence"/>
</dbReference>
<name>A0ABR3GXB1_9PEZI</name>
<proteinExistence type="predicted"/>
<reference evidence="1 2" key="1">
    <citation type="submission" date="2024-02" db="EMBL/GenBank/DDBJ databases">
        <title>Discinaceae phylogenomics.</title>
        <authorList>
            <person name="Dirks A.C."/>
            <person name="James T.Y."/>
        </authorList>
    </citation>
    <scope>NUCLEOTIDE SEQUENCE [LARGE SCALE GENOMIC DNA]</scope>
    <source>
        <strain evidence="1 2">ACD0624</strain>
    </source>
</reference>